<dbReference type="SUPFAM" id="SSF55729">
    <property type="entry name" value="Acyl-CoA N-acyltransferases (Nat)"/>
    <property type="match status" value="1"/>
</dbReference>
<name>A0ABV2Q1N0_9GAMM</name>
<accession>A0ABV2Q1N0</accession>
<keyword evidence="1" id="KW-0808">Transferase</keyword>
<dbReference type="Gene3D" id="3.40.630.30">
    <property type="match status" value="1"/>
</dbReference>
<evidence type="ECO:0000313" key="4">
    <source>
        <dbReference type="Proteomes" id="UP001549251"/>
    </source>
</evidence>
<proteinExistence type="predicted"/>
<evidence type="ECO:0000256" key="1">
    <source>
        <dbReference type="ARBA" id="ARBA00022679"/>
    </source>
</evidence>
<reference evidence="3 4" key="1">
    <citation type="submission" date="2024-06" db="EMBL/GenBank/DDBJ databases">
        <title>Sorghum-associated microbial communities from plants grown in Nebraska, USA.</title>
        <authorList>
            <person name="Schachtman D."/>
        </authorList>
    </citation>
    <scope>NUCLEOTIDE SEQUENCE [LARGE SCALE GENOMIC DNA]</scope>
    <source>
        <strain evidence="3 4">1757</strain>
    </source>
</reference>
<dbReference type="PANTHER" id="PTHR13947:SF37">
    <property type="entry name" value="LD18367P"/>
    <property type="match status" value="1"/>
</dbReference>
<dbReference type="EMBL" id="JBEPSD010000003">
    <property type="protein sequence ID" value="MET4570782.1"/>
    <property type="molecule type" value="Genomic_DNA"/>
</dbReference>
<keyword evidence="4" id="KW-1185">Reference proteome</keyword>
<dbReference type="InterPro" id="IPR016181">
    <property type="entry name" value="Acyl_CoA_acyltransferase"/>
</dbReference>
<organism evidence="3 4">
    <name type="scientific">Rhodanobacter soli</name>
    <dbReference type="NCBI Taxonomy" id="590609"/>
    <lineage>
        <taxon>Bacteria</taxon>
        <taxon>Pseudomonadati</taxon>
        <taxon>Pseudomonadota</taxon>
        <taxon>Gammaproteobacteria</taxon>
        <taxon>Lysobacterales</taxon>
        <taxon>Rhodanobacteraceae</taxon>
        <taxon>Rhodanobacter</taxon>
    </lineage>
</organism>
<protein>
    <submittedName>
        <fullName evidence="3">Ribosomal protein S18 acetylase RimI-like enzyme</fullName>
    </submittedName>
</protein>
<dbReference type="Proteomes" id="UP001549251">
    <property type="component" value="Unassembled WGS sequence"/>
</dbReference>
<dbReference type="Pfam" id="PF00583">
    <property type="entry name" value="Acetyltransf_1"/>
    <property type="match status" value="1"/>
</dbReference>
<feature type="domain" description="N-acetyltransferase" evidence="2">
    <location>
        <begin position="1"/>
        <end position="113"/>
    </location>
</feature>
<dbReference type="InterPro" id="IPR000182">
    <property type="entry name" value="GNAT_dom"/>
</dbReference>
<gene>
    <name evidence="3" type="ORF">ABIE04_003161</name>
</gene>
<dbReference type="CDD" id="cd04301">
    <property type="entry name" value="NAT_SF"/>
    <property type="match status" value="1"/>
</dbReference>
<dbReference type="InterPro" id="IPR050769">
    <property type="entry name" value="NAT_camello-type"/>
</dbReference>
<evidence type="ECO:0000313" key="3">
    <source>
        <dbReference type="EMBL" id="MET4570782.1"/>
    </source>
</evidence>
<dbReference type="PANTHER" id="PTHR13947">
    <property type="entry name" value="GNAT FAMILY N-ACETYLTRANSFERASE"/>
    <property type="match status" value="1"/>
</dbReference>
<evidence type="ECO:0000259" key="2">
    <source>
        <dbReference type="PROSITE" id="PS51186"/>
    </source>
</evidence>
<comment type="caution">
    <text evidence="3">The sequence shown here is derived from an EMBL/GenBank/DDBJ whole genome shotgun (WGS) entry which is preliminary data.</text>
</comment>
<sequence length="114" mass="12221">MWLVESNPGNAPVGFMVVAPPQLPLPDTAGDLELKRIYLLGKFQGGGIGKRLVTTAVAHSIAAGARRLLLGVYARNQSAIAFYERAGFSKLGTRKFNVGGKDYDDNIMGMPLNT</sequence>
<dbReference type="PROSITE" id="PS51186">
    <property type="entry name" value="GNAT"/>
    <property type="match status" value="1"/>
</dbReference>